<feature type="signal peptide" evidence="5">
    <location>
        <begin position="1"/>
        <end position="24"/>
    </location>
</feature>
<keyword evidence="4" id="KW-0029">Amino-acid transport</keyword>
<evidence type="ECO:0000256" key="2">
    <source>
        <dbReference type="ARBA" id="ARBA00022448"/>
    </source>
</evidence>
<evidence type="ECO:0000313" key="8">
    <source>
        <dbReference type="Proteomes" id="UP000501534"/>
    </source>
</evidence>
<accession>A0A6M4GPU1</accession>
<evidence type="ECO:0000256" key="3">
    <source>
        <dbReference type="ARBA" id="ARBA00022729"/>
    </source>
</evidence>
<dbReference type="Gene3D" id="3.40.50.2300">
    <property type="match status" value="2"/>
</dbReference>
<dbReference type="CDD" id="cd06329">
    <property type="entry name" value="PBP1_SBP-like"/>
    <property type="match status" value="1"/>
</dbReference>
<dbReference type="RefSeq" id="WP_171088796.1">
    <property type="nucleotide sequence ID" value="NZ_CP053069.1"/>
</dbReference>
<dbReference type="InterPro" id="IPR028081">
    <property type="entry name" value="Leu-bd"/>
</dbReference>
<keyword evidence="2" id="KW-0813">Transport</keyword>
<dbReference type="EMBL" id="CP053069">
    <property type="protein sequence ID" value="QJR09096.1"/>
    <property type="molecule type" value="Genomic_DNA"/>
</dbReference>
<keyword evidence="3 5" id="KW-0732">Signal</keyword>
<sequence length="412" mass="44551">MATRKILGAALAAFAFAAPACAWAQVRIAYIDPLSGAMGATGEHGLRELEFAIEAINAKGGVLGQKMAVVPMDNKLSSQESLNLLKSAIDQGIRYVSQGNGSAVAGALIDAINKHNERNPDQAVVYLNYAAVDPDFTNDKCSFWHFRFDANTDMKMAALTDYLKDQKKVSKVYLLNQDYSHGHQVSKVAKAMLAEKRPDVKVVGDELHPLARVKDFAPYIAKIQASGADTVITGNWGTDLSLLVKAAKDANLKADFYTYYGGTVGVPPAMGDAGIDRVKVVSYWSSNSMNAAGQVVQDAYRKKYGADQDPYSQSIRISAEFLVRAMEKAKTTNPVAVAKAMEGMKVDGPFGEITMRAEDHQLIQPMFIATFVKAGGPLKYSADGTKEYAFRADARVEAAAAARPTTCKMKRP</sequence>
<dbReference type="Proteomes" id="UP000501534">
    <property type="component" value="Chromosome"/>
</dbReference>
<reference evidence="7 8" key="1">
    <citation type="submission" date="2020-04" db="EMBL/GenBank/DDBJ databases">
        <title>Usitatibacter rugosus gen. nov., sp. nov. and Usitatibacter palustris sp. nov., novel members of Usitatibacteraceae fam. nov. within the order Nitrosomonadales isolated from soil.</title>
        <authorList>
            <person name="Huber K.J."/>
            <person name="Neumann-Schaal M."/>
            <person name="Geppert A."/>
            <person name="Luckner M."/>
            <person name="Wanner G."/>
            <person name="Overmann J."/>
        </authorList>
    </citation>
    <scope>NUCLEOTIDE SEQUENCE [LARGE SCALE GENOMIC DNA]</scope>
    <source>
        <strain evidence="7 8">0125_3</strain>
    </source>
</reference>
<gene>
    <name evidence="7" type="ORF">DSM104443_00132</name>
</gene>
<dbReference type="KEGG" id="uru:DSM104443_00132"/>
<dbReference type="SUPFAM" id="SSF53822">
    <property type="entry name" value="Periplasmic binding protein-like I"/>
    <property type="match status" value="1"/>
</dbReference>
<comment type="similarity">
    <text evidence="1">Belongs to the leucine-binding protein family.</text>
</comment>
<organism evidence="7 8">
    <name type="scientific">Usitatibacter rugosus</name>
    <dbReference type="NCBI Taxonomy" id="2732067"/>
    <lineage>
        <taxon>Bacteria</taxon>
        <taxon>Pseudomonadati</taxon>
        <taxon>Pseudomonadota</taxon>
        <taxon>Betaproteobacteria</taxon>
        <taxon>Nitrosomonadales</taxon>
        <taxon>Usitatibacteraceae</taxon>
        <taxon>Usitatibacter</taxon>
    </lineage>
</organism>
<evidence type="ECO:0000313" key="7">
    <source>
        <dbReference type="EMBL" id="QJR09096.1"/>
    </source>
</evidence>
<dbReference type="InterPro" id="IPR000709">
    <property type="entry name" value="Leu_Ile_Val-bd"/>
</dbReference>
<evidence type="ECO:0000256" key="1">
    <source>
        <dbReference type="ARBA" id="ARBA00010062"/>
    </source>
</evidence>
<dbReference type="PANTHER" id="PTHR30483:SF37">
    <property type="entry name" value="ABC TRANSPORTER SUBSTRATE-BINDING PROTEIN"/>
    <property type="match status" value="1"/>
</dbReference>
<keyword evidence="8" id="KW-1185">Reference proteome</keyword>
<dbReference type="InterPro" id="IPR028082">
    <property type="entry name" value="Peripla_BP_I"/>
</dbReference>
<evidence type="ECO:0000259" key="6">
    <source>
        <dbReference type="Pfam" id="PF13458"/>
    </source>
</evidence>
<protein>
    <submittedName>
        <fullName evidence="7">Leu/Ile/Val-binding protein</fullName>
    </submittedName>
</protein>
<dbReference type="AlphaFoldDB" id="A0A6M4GPU1"/>
<dbReference type="PANTHER" id="PTHR30483">
    <property type="entry name" value="LEUCINE-SPECIFIC-BINDING PROTEIN"/>
    <property type="match status" value="1"/>
</dbReference>
<dbReference type="PRINTS" id="PR00337">
    <property type="entry name" value="LEUILEVALBP"/>
</dbReference>
<name>A0A6M4GPU1_9PROT</name>
<evidence type="ECO:0000256" key="5">
    <source>
        <dbReference type="SAM" id="SignalP"/>
    </source>
</evidence>
<proteinExistence type="inferred from homology"/>
<feature type="chain" id="PRO_5026826963" evidence="5">
    <location>
        <begin position="25"/>
        <end position="412"/>
    </location>
</feature>
<evidence type="ECO:0000256" key="4">
    <source>
        <dbReference type="ARBA" id="ARBA00022970"/>
    </source>
</evidence>
<dbReference type="Pfam" id="PF13458">
    <property type="entry name" value="Peripla_BP_6"/>
    <property type="match status" value="1"/>
</dbReference>
<feature type="domain" description="Leucine-binding protein" evidence="6">
    <location>
        <begin position="25"/>
        <end position="374"/>
    </location>
</feature>
<dbReference type="InterPro" id="IPR051010">
    <property type="entry name" value="BCAA_transport"/>
</dbReference>
<dbReference type="GO" id="GO:0006865">
    <property type="term" value="P:amino acid transport"/>
    <property type="evidence" value="ECO:0007669"/>
    <property type="project" value="UniProtKB-KW"/>
</dbReference>